<evidence type="ECO:0000256" key="2">
    <source>
        <dbReference type="SAM" id="Phobius"/>
    </source>
</evidence>
<sequence length="1262" mass="135466">MSRSVDAPRGGIADAAPCDMAAQRTLPRCSLSSSPKCQSASVSSATPGAAGGPQGSSAPLQMRRDRRAVALHYPSCDGVVSSTLVLRNGLMSTQGGNRYTQASRGRLRGGGYLYPFRSVCDSGIDGIRPLTLPPARCRRQSLLSVQSKLVSSASGAPCSLEVANGGAYFSRRRRQRPTLSGLFFSLVLLCAFCLPATLRTLFGFQHAAAMTLAKSSLHTPAETSLQVLQPLRELGPSLGSHAAPSALRHLRLFRVSAPGDEAERPPVTPEAAAKGMETDAAAAETCDRAKQGTAAKRESIVLALLPSRDDAGLPSLPPVITSAREPSAASVISTLLQSSSSIPSTRATFVLSVSPEEASVSPVPSEAPSGSASAPTSSSTSSLFAPPSRVSSTPLLAAAASAACCADALLLPFSYAQLNTPLALLGQAEPQMLLLSAVLEQQRNLCRSVAAFSRECSAAADTADALHAGPLEASPCPRRAALLPEGVPTRVDAPAKRAAVDADARRAAAGGSPCLPGRAMELEKSDIEGVVARKKPLIVLLTDFADPEGDRLMDGDSLPVVSIRAEGDSLDDLSLQESPFKASTESTPPSSSWRWHHQVSKALSEERQRDRAREKRREAGLAVARLLAGVWANIQARDMTQPDSREEEDGDGKKATSADSAGDDAAVGQSHGDAGQAEPPLEEGRASEAVRQPTTQRSRGKSDAAATRRDGVSLGSLYSVYVVFVPPLPPRSPDEGSCAEDGAGTREEALGVARRVRHTVEQIVLSFENAKQDMHSRSSSVEGRSSAAPREPLLQSLTRVAQVCERTFGDGQQTGPGSASQVKAADPWTAAASAQQSVWATFRNIREAVNGGDAERFSRVTWEYDVRKIKEETRERFDTLVNLQPPSFHLGYSRSFPVVASELRRASLSLFVSSVEGAKRETLQSDPVATSVGEDFARVSDTFRDELDSEIARSLSPRYFLQLNALRTEITRQFRKQLEHIQREQLVALEAYLVRRQQQKDDGVDENMPELLSYRRFSRLIQALLTAAGTTFLAEIRRFHRSFSQALLAQLTTSMERPSLPASLSSRRTLDSVEQRQHQRLLQTLREMASSVLQQQQILLSEYAGGLKGGVWTTNSVASWVLDGVADASEKVRERLGLKAAREVIERAEQRSVAVRTVLGWWRRRKPIEVSLQYVSPTAFGLSNFRRQVGLSPDEVTIAGRGETLKGRIQKLWSGAWASAGTAASPEQAPVLDEALAGTSLLPDLSRLSSLMVYGQQEKRGT</sequence>
<accession>A0A2A9M2E4</accession>
<protein>
    <recommendedName>
        <fullName evidence="5">Transmembrane protein</fullName>
    </recommendedName>
</protein>
<organism evidence="3 4">
    <name type="scientific">Besnoitia besnoiti</name>
    <name type="common">Apicomplexan protozoan</name>
    <dbReference type="NCBI Taxonomy" id="94643"/>
    <lineage>
        <taxon>Eukaryota</taxon>
        <taxon>Sar</taxon>
        <taxon>Alveolata</taxon>
        <taxon>Apicomplexa</taxon>
        <taxon>Conoidasida</taxon>
        <taxon>Coccidia</taxon>
        <taxon>Eucoccidiorida</taxon>
        <taxon>Eimeriorina</taxon>
        <taxon>Sarcocystidae</taxon>
        <taxon>Besnoitia</taxon>
    </lineage>
</organism>
<keyword evidence="2" id="KW-0472">Membrane</keyword>
<keyword evidence="4" id="KW-1185">Reference proteome</keyword>
<dbReference type="Proteomes" id="UP000224006">
    <property type="component" value="Chromosome XI"/>
</dbReference>
<feature type="region of interest" description="Disordered" evidence="1">
    <location>
        <begin position="359"/>
        <end position="385"/>
    </location>
</feature>
<dbReference type="OrthoDB" id="366006at2759"/>
<feature type="compositionally biased region" description="Low complexity" evidence="1">
    <location>
        <begin position="657"/>
        <end position="666"/>
    </location>
</feature>
<evidence type="ECO:0000313" key="3">
    <source>
        <dbReference type="EMBL" id="PFH32155.1"/>
    </source>
</evidence>
<evidence type="ECO:0000256" key="1">
    <source>
        <dbReference type="SAM" id="MobiDB-lite"/>
    </source>
</evidence>
<keyword evidence="2" id="KW-0812">Transmembrane</keyword>
<dbReference type="EMBL" id="NWUJ01000012">
    <property type="protein sequence ID" value="PFH32155.1"/>
    <property type="molecule type" value="Genomic_DNA"/>
</dbReference>
<feature type="region of interest" description="Disordered" evidence="1">
    <location>
        <begin position="572"/>
        <end position="612"/>
    </location>
</feature>
<feature type="transmembrane region" description="Helical" evidence="2">
    <location>
        <begin position="179"/>
        <end position="198"/>
    </location>
</feature>
<dbReference type="VEuPathDB" id="ToxoDB:BESB_020960"/>
<gene>
    <name evidence="3" type="ORF">BESB_020960</name>
</gene>
<reference evidence="3 4" key="1">
    <citation type="submission" date="2017-09" db="EMBL/GenBank/DDBJ databases">
        <title>Genome sequencing of Besnoitia besnoiti strain Bb-Ger1.</title>
        <authorList>
            <person name="Schares G."/>
            <person name="Venepally P."/>
            <person name="Lorenzi H.A."/>
        </authorList>
    </citation>
    <scope>NUCLEOTIDE SEQUENCE [LARGE SCALE GENOMIC DNA]</scope>
    <source>
        <strain evidence="3 4">Bb-Ger1</strain>
    </source>
</reference>
<dbReference type="GeneID" id="40307157"/>
<keyword evidence="2" id="KW-1133">Transmembrane helix</keyword>
<evidence type="ECO:0000313" key="4">
    <source>
        <dbReference type="Proteomes" id="UP000224006"/>
    </source>
</evidence>
<feature type="compositionally biased region" description="Polar residues" evidence="1">
    <location>
        <begin position="575"/>
        <end position="593"/>
    </location>
</feature>
<evidence type="ECO:0008006" key="5">
    <source>
        <dbReference type="Google" id="ProtNLM"/>
    </source>
</evidence>
<name>A0A2A9M2E4_BESBE</name>
<feature type="compositionally biased region" description="Basic and acidic residues" evidence="1">
    <location>
        <begin position="603"/>
        <end position="612"/>
    </location>
</feature>
<feature type="region of interest" description="Disordered" evidence="1">
    <location>
        <begin position="637"/>
        <end position="708"/>
    </location>
</feature>
<dbReference type="RefSeq" id="XP_029216164.1">
    <property type="nucleotide sequence ID" value="XM_029360805.1"/>
</dbReference>
<dbReference type="KEGG" id="bbes:BESB_020960"/>
<feature type="region of interest" description="Disordered" evidence="1">
    <location>
        <begin position="40"/>
        <end position="60"/>
    </location>
</feature>
<dbReference type="AlphaFoldDB" id="A0A2A9M2E4"/>
<comment type="caution">
    <text evidence="3">The sequence shown here is derived from an EMBL/GenBank/DDBJ whole genome shotgun (WGS) entry which is preliminary data.</text>
</comment>
<proteinExistence type="predicted"/>